<dbReference type="InterPro" id="IPR037523">
    <property type="entry name" value="VOC_core"/>
</dbReference>
<dbReference type="Proteomes" id="UP001595764">
    <property type="component" value="Unassembled WGS sequence"/>
</dbReference>
<dbReference type="Gene3D" id="3.10.180.10">
    <property type="entry name" value="2,3-Dihydroxybiphenyl 1,2-Dioxygenase, domain 1"/>
    <property type="match status" value="1"/>
</dbReference>
<evidence type="ECO:0000313" key="4">
    <source>
        <dbReference type="Proteomes" id="UP001595764"/>
    </source>
</evidence>
<dbReference type="EMBL" id="JBHRWI010000002">
    <property type="protein sequence ID" value="MFC3508681.1"/>
    <property type="molecule type" value="Genomic_DNA"/>
</dbReference>
<gene>
    <name evidence="3" type="ORF">ACFORO_00775</name>
</gene>
<name>A0ABV7Q5X4_9PSEU</name>
<comment type="caution">
    <text evidence="3">The sequence shown here is derived from an EMBL/GenBank/DDBJ whole genome shotgun (WGS) entry which is preliminary data.</text>
</comment>
<dbReference type="CDD" id="cd06587">
    <property type="entry name" value="VOC"/>
    <property type="match status" value="1"/>
</dbReference>
<feature type="region of interest" description="Disordered" evidence="1">
    <location>
        <begin position="75"/>
        <end position="102"/>
    </location>
</feature>
<feature type="domain" description="VOC" evidence="2">
    <location>
        <begin position="3"/>
        <end position="110"/>
    </location>
</feature>
<evidence type="ECO:0000259" key="2">
    <source>
        <dbReference type="PROSITE" id="PS51819"/>
    </source>
</evidence>
<proteinExistence type="predicted"/>
<sequence>MIRRVLAQCTVSDLARAEAWYAALFDRAPDARPMPGLLEWHLGDTFGLQVWSEPDRAGRSTVVLEETDLDAAAAHATKAGATHDGPQPGGGARILPLTDPDGNRVVFTGK</sequence>
<accession>A0ABV7Q5X4</accession>
<dbReference type="RefSeq" id="WP_377873927.1">
    <property type="nucleotide sequence ID" value="NZ_JBHMAY010000062.1"/>
</dbReference>
<evidence type="ECO:0000313" key="3">
    <source>
        <dbReference type="EMBL" id="MFC3508681.1"/>
    </source>
</evidence>
<reference evidence="4" key="1">
    <citation type="journal article" date="2019" name="Int. J. Syst. Evol. Microbiol.">
        <title>The Global Catalogue of Microorganisms (GCM) 10K type strain sequencing project: providing services to taxonomists for standard genome sequencing and annotation.</title>
        <authorList>
            <consortium name="The Broad Institute Genomics Platform"/>
            <consortium name="The Broad Institute Genome Sequencing Center for Infectious Disease"/>
            <person name="Wu L."/>
            <person name="Ma J."/>
        </authorList>
    </citation>
    <scope>NUCLEOTIDE SEQUENCE [LARGE SCALE GENOMIC DNA]</scope>
    <source>
        <strain evidence="4">CGMCC 4.7682</strain>
    </source>
</reference>
<dbReference type="Pfam" id="PF18029">
    <property type="entry name" value="Glyoxalase_6"/>
    <property type="match status" value="1"/>
</dbReference>
<evidence type="ECO:0000256" key="1">
    <source>
        <dbReference type="SAM" id="MobiDB-lite"/>
    </source>
</evidence>
<organism evidence="3 4">
    <name type="scientific">Amycolatopsis halotolerans</name>
    <dbReference type="NCBI Taxonomy" id="330083"/>
    <lineage>
        <taxon>Bacteria</taxon>
        <taxon>Bacillati</taxon>
        <taxon>Actinomycetota</taxon>
        <taxon>Actinomycetes</taxon>
        <taxon>Pseudonocardiales</taxon>
        <taxon>Pseudonocardiaceae</taxon>
        <taxon>Amycolatopsis</taxon>
    </lineage>
</organism>
<dbReference type="InterPro" id="IPR041581">
    <property type="entry name" value="Glyoxalase_6"/>
</dbReference>
<protein>
    <submittedName>
        <fullName evidence="3">VOC family protein</fullName>
    </submittedName>
</protein>
<dbReference type="PROSITE" id="PS51819">
    <property type="entry name" value="VOC"/>
    <property type="match status" value="1"/>
</dbReference>
<dbReference type="InterPro" id="IPR029068">
    <property type="entry name" value="Glyas_Bleomycin-R_OHBP_Dase"/>
</dbReference>
<dbReference type="SUPFAM" id="SSF54593">
    <property type="entry name" value="Glyoxalase/Bleomycin resistance protein/Dihydroxybiphenyl dioxygenase"/>
    <property type="match status" value="1"/>
</dbReference>
<feature type="compositionally biased region" description="Low complexity" evidence="1">
    <location>
        <begin position="75"/>
        <end position="85"/>
    </location>
</feature>
<keyword evidence="4" id="KW-1185">Reference proteome</keyword>